<organism evidence="12 13">
    <name type="scientific">Opacimonas viscosa</name>
    <dbReference type="NCBI Taxonomy" id="2961944"/>
    <lineage>
        <taxon>Bacteria</taxon>
        <taxon>Pseudomonadati</taxon>
        <taxon>Pseudomonadota</taxon>
        <taxon>Gammaproteobacteria</taxon>
        <taxon>Alteromonadales</taxon>
        <taxon>Alteromonadaceae</taxon>
        <taxon>Opacimonas</taxon>
    </lineage>
</organism>
<keyword evidence="5" id="KW-0479">Metal-binding</keyword>
<dbReference type="InterPro" id="IPR016185">
    <property type="entry name" value="PreATP-grasp_dom_sf"/>
</dbReference>
<dbReference type="InterPro" id="IPR011761">
    <property type="entry name" value="ATP-grasp"/>
</dbReference>
<accession>A0AA42BKU1</accession>
<name>A0AA42BKU1_9ALTE</name>
<dbReference type="GO" id="GO:0005524">
    <property type="term" value="F:ATP binding"/>
    <property type="evidence" value="ECO:0007669"/>
    <property type="project" value="UniProtKB-UniRule"/>
</dbReference>
<comment type="pathway">
    <text evidence="10">Sulfur metabolism; glutathione biosynthesis; glutathione from L-cysteine and L-glutamate: step 2/2.</text>
</comment>
<dbReference type="PANTHER" id="PTHR21621">
    <property type="entry name" value="RIBOSOMAL PROTEIN S6 MODIFICATION PROTEIN"/>
    <property type="match status" value="1"/>
</dbReference>
<keyword evidence="7 10" id="KW-0067">ATP-binding</keyword>
<dbReference type="AlphaFoldDB" id="A0AA42BKU1"/>
<dbReference type="FunFam" id="3.30.1490.20:FF:000009">
    <property type="entry name" value="Glutathione synthetase"/>
    <property type="match status" value="1"/>
</dbReference>
<dbReference type="EC" id="6.3.2.3" evidence="10"/>
<comment type="caution">
    <text evidence="12">The sequence shown here is derived from an EMBL/GenBank/DDBJ whole genome shotgun (WGS) entry which is preliminary data.</text>
</comment>
<evidence type="ECO:0000256" key="5">
    <source>
        <dbReference type="ARBA" id="ARBA00022723"/>
    </source>
</evidence>
<keyword evidence="13" id="KW-1185">Reference proteome</keyword>
<dbReference type="InterPro" id="IPR013815">
    <property type="entry name" value="ATP_grasp_subdomain_1"/>
</dbReference>
<dbReference type="NCBIfam" id="TIGR01380">
    <property type="entry name" value="glut_syn"/>
    <property type="match status" value="1"/>
</dbReference>
<evidence type="ECO:0000256" key="7">
    <source>
        <dbReference type="ARBA" id="ARBA00022840"/>
    </source>
</evidence>
<dbReference type="InterPro" id="IPR004215">
    <property type="entry name" value="GSHS_N"/>
</dbReference>
<reference evidence="12" key="1">
    <citation type="submission" date="2022-07" db="EMBL/GenBank/DDBJ databases">
        <title>Characterization of the Novel Bacterium Alteromonas immobilis LMIT006 and Alteromonas gregis LMIT007.</title>
        <authorList>
            <person name="Lin X."/>
        </authorList>
    </citation>
    <scope>NUCLEOTIDE SEQUENCE</scope>
    <source>
        <strain evidence="12">LMIT007</strain>
    </source>
</reference>
<evidence type="ECO:0000256" key="9">
    <source>
        <dbReference type="ARBA" id="ARBA00023211"/>
    </source>
</evidence>
<evidence type="ECO:0000256" key="6">
    <source>
        <dbReference type="ARBA" id="ARBA00022741"/>
    </source>
</evidence>
<dbReference type="Gene3D" id="3.30.470.20">
    <property type="entry name" value="ATP-grasp fold, B domain"/>
    <property type="match status" value="1"/>
</dbReference>
<dbReference type="EMBL" id="JANATA010000003">
    <property type="protein sequence ID" value="MCP3427944.1"/>
    <property type="molecule type" value="Genomic_DNA"/>
</dbReference>
<evidence type="ECO:0000256" key="4">
    <source>
        <dbReference type="ARBA" id="ARBA00022684"/>
    </source>
</evidence>
<keyword evidence="4 10" id="KW-0317">Glutathione biosynthesis</keyword>
<comment type="cofactor">
    <cofactor evidence="2">
        <name>Mg(2+)</name>
        <dbReference type="ChEBI" id="CHEBI:18420"/>
    </cofactor>
</comment>
<dbReference type="NCBIfam" id="NF003573">
    <property type="entry name" value="PRK05246.1"/>
    <property type="match status" value="1"/>
</dbReference>
<gene>
    <name evidence="10 12" type="primary">gshB</name>
    <name evidence="12" type="ORF">NLF92_03170</name>
</gene>
<dbReference type="InterPro" id="IPR004218">
    <property type="entry name" value="GSHS_ATP-bd"/>
</dbReference>
<dbReference type="PANTHER" id="PTHR21621:SF4">
    <property type="entry name" value="GLUTATHIONE SYNTHETASE"/>
    <property type="match status" value="1"/>
</dbReference>
<evidence type="ECO:0000256" key="10">
    <source>
        <dbReference type="HAMAP-Rule" id="MF_00162"/>
    </source>
</evidence>
<dbReference type="Proteomes" id="UP001165413">
    <property type="component" value="Unassembled WGS sequence"/>
</dbReference>
<evidence type="ECO:0000313" key="12">
    <source>
        <dbReference type="EMBL" id="MCP3427944.1"/>
    </source>
</evidence>
<dbReference type="GO" id="GO:0004363">
    <property type="term" value="F:glutathione synthase activity"/>
    <property type="evidence" value="ECO:0007669"/>
    <property type="project" value="UniProtKB-UniRule"/>
</dbReference>
<dbReference type="Gene3D" id="3.30.1490.20">
    <property type="entry name" value="ATP-grasp fold, A domain"/>
    <property type="match status" value="1"/>
</dbReference>
<keyword evidence="8" id="KW-0460">Magnesium</keyword>
<evidence type="ECO:0000256" key="2">
    <source>
        <dbReference type="ARBA" id="ARBA00001946"/>
    </source>
</evidence>
<dbReference type="Pfam" id="PF02955">
    <property type="entry name" value="GSH-S_ATP"/>
    <property type="match status" value="1"/>
</dbReference>
<dbReference type="InterPro" id="IPR006284">
    <property type="entry name" value="Glut_synth_pro"/>
</dbReference>
<protein>
    <recommendedName>
        <fullName evidence="10">Glutathione synthetase</fullName>
        <ecNumber evidence="10">6.3.2.3</ecNumber>
    </recommendedName>
    <alternativeName>
        <fullName evidence="10">GSH synthetase</fullName>
        <shortName evidence="10">GSH-S</shortName>
        <shortName evidence="10">GSHase</shortName>
    </alternativeName>
    <alternativeName>
        <fullName evidence="10">Glutathione synthase</fullName>
    </alternativeName>
</protein>
<dbReference type="SUPFAM" id="SSF52440">
    <property type="entry name" value="PreATP-grasp domain"/>
    <property type="match status" value="1"/>
</dbReference>
<proteinExistence type="inferred from homology"/>
<keyword evidence="3 10" id="KW-0436">Ligase</keyword>
<sequence length="320" mass="35406">MTIRSNPLKIIVVMDPIATSKPHKDTSIAMCLEAQRRGHDVYYAEMQDLYINNGEPRVSSAPLTVRDQAQDFFTLGEASDYHLADFDVLLMRKDPPVDDQFIYATHIFELAEKQGLLVVNKAQALRDFNEKLFTSYFPDLIPPTLVTRNSHQIKAFHAQHRDIICKPLDGMGGTSIFRVKEDANNLGVVSEVLTNNGARLAMFQAYLPAIKDGDKRILIVNGEVMPYCLARLPQGTETRGNLAAGGVGRPQPITESDRLLAQSIAPTLIEHGILFVGLDVIGDRVTEINITSPTCVREIEAAYEINICAKLFAAIEAKVA</sequence>
<evidence type="ECO:0000256" key="3">
    <source>
        <dbReference type="ARBA" id="ARBA00022598"/>
    </source>
</evidence>
<dbReference type="FunFam" id="3.40.50.20:FF:000009">
    <property type="entry name" value="Glutathione synthetase"/>
    <property type="match status" value="1"/>
</dbReference>
<dbReference type="SUPFAM" id="SSF56059">
    <property type="entry name" value="Glutathione synthetase ATP-binding domain-like"/>
    <property type="match status" value="1"/>
</dbReference>
<dbReference type="GO" id="GO:0046872">
    <property type="term" value="F:metal ion binding"/>
    <property type="evidence" value="ECO:0007669"/>
    <property type="project" value="UniProtKB-KW"/>
</dbReference>
<feature type="domain" description="ATP-grasp" evidence="11">
    <location>
        <begin position="131"/>
        <end position="316"/>
    </location>
</feature>
<evidence type="ECO:0000256" key="8">
    <source>
        <dbReference type="ARBA" id="ARBA00022842"/>
    </source>
</evidence>
<comment type="cofactor">
    <cofactor evidence="1">
        <name>Mn(2+)</name>
        <dbReference type="ChEBI" id="CHEBI:29035"/>
    </cofactor>
</comment>
<dbReference type="GO" id="GO:0005737">
    <property type="term" value="C:cytoplasm"/>
    <property type="evidence" value="ECO:0007669"/>
    <property type="project" value="TreeGrafter"/>
</dbReference>
<dbReference type="Pfam" id="PF02951">
    <property type="entry name" value="GSH-S_N"/>
    <property type="match status" value="1"/>
</dbReference>
<keyword evidence="9" id="KW-0464">Manganese</keyword>
<evidence type="ECO:0000313" key="13">
    <source>
        <dbReference type="Proteomes" id="UP001165413"/>
    </source>
</evidence>
<comment type="similarity">
    <text evidence="10">Belongs to the prokaryotic GSH synthase family.</text>
</comment>
<evidence type="ECO:0000256" key="1">
    <source>
        <dbReference type="ARBA" id="ARBA00001936"/>
    </source>
</evidence>
<dbReference type="Gene3D" id="3.40.50.20">
    <property type="match status" value="1"/>
</dbReference>
<comment type="catalytic activity">
    <reaction evidence="10">
        <text>gamma-L-glutamyl-L-cysteine + glycine + ATP = glutathione + ADP + phosphate + H(+)</text>
        <dbReference type="Rhea" id="RHEA:13557"/>
        <dbReference type="ChEBI" id="CHEBI:15378"/>
        <dbReference type="ChEBI" id="CHEBI:30616"/>
        <dbReference type="ChEBI" id="CHEBI:43474"/>
        <dbReference type="ChEBI" id="CHEBI:57305"/>
        <dbReference type="ChEBI" id="CHEBI:57925"/>
        <dbReference type="ChEBI" id="CHEBI:58173"/>
        <dbReference type="ChEBI" id="CHEBI:456216"/>
        <dbReference type="EC" id="6.3.2.3"/>
    </reaction>
</comment>
<dbReference type="PROSITE" id="PS50975">
    <property type="entry name" value="ATP_GRASP"/>
    <property type="match status" value="1"/>
</dbReference>
<dbReference type="HAMAP" id="MF_00162">
    <property type="entry name" value="GSH_S"/>
    <property type="match status" value="1"/>
</dbReference>
<keyword evidence="6 10" id="KW-0547">Nucleotide-binding</keyword>
<evidence type="ECO:0000259" key="11">
    <source>
        <dbReference type="PROSITE" id="PS50975"/>
    </source>
</evidence>
<dbReference type="RefSeq" id="WP_254098801.1">
    <property type="nucleotide sequence ID" value="NZ_JANATA010000003.1"/>
</dbReference>